<feature type="chain" id="PRO_5011507690" evidence="7">
    <location>
        <begin position="22"/>
        <end position="108"/>
    </location>
</feature>
<dbReference type="GO" id="GO:0020037">
    <property type="term" value="F:heme binding"/>
    <property type="evidence" value="ECO:0007669"/>
    <property type="project" value="InterPro"/>
</dbReference>
<sequence length="108" mass="11735">MKTFHLLVVAGLLGMGFSAWANPQLADEKQCMQCHSITKDGAGPAFQKIAVRWKGDRSAEKTLVATIRKGSDGGSGRHWGIAKMPDDSERPLVSEAEAKQLAKWILSL</sequence>
<dbReference type="GeneID" id="34233796"/>
<keyword evidence="2 6" id="KW-0349">Heme</keyword>
<accession>A0A1H3WZ57</accession>
<dbReference type="STRING" id="592050.SAMN05421875_103136"/>
<evidence type="ECO:0000256" key="5">
    <source>
        <dbReference type="ARBA" id="ARBA00023004"/>
    </source>
</evidence>
<reference evidence="10" key="1">
    <citation type="submission" date="2016-10" db="EMBL/GenBank/DDBJ databases">
        <authorList>
            <person name="Varghese N."/>
            <person name="Submissions S."/>
        </authorList>
    </citation>
    <scope>NUCLEOTIDE SEQUENCE [LARGE SCALE GENOMIC DNA]</scope>
    <source>
        <strain evidence="10">DSM 25157</strain>
    </source>
</reference>
<evidence type="ECO:0000313" key="10">
    <source>
        <dbReference type="Proteomes" id="UP000199002"/>
    </source>
</evidence>
<evidence type="ECO:0000256" key="1">
    <source>
        <dbReference type="ARBA" id="ARBA00022448"/>
    </source>
</evidence>
<evidence type="ECO:0000256" key="3">
    <source>
        <dbReference type="ARBA" id="ARBA00022723"/>
    </source>
</evidence>
<keyword evidence="4" id="KW-0249">Electron transport</keyword>
<keyword evidence="3 6" id="KW-0479">Metal-binding</keyword>
<dbReference type="PROSITE" id="PS51007">
    <property type="entry name" value="CYTC"/>
    <property type="match status" value="1"/>
</dbReference>
<dbReference type="EMBL" id="FNQJ01000003">
    <property type="protein sequence ID" value="SDZ92445.1"/>
    <property type="molecule type" value="Genomic_DNA"/>
</dbReference>
<dbReference type="RefSeq" id="WP_092697123.1">
    <property type="nucleotide sequence ID" value="NZ_CAXIQL010000040.1"/>
</dbReference>
<evidence type="ECO:0000256" key="2">
    <source>
        <dbReference type="ARBA" id="ARBA00022617"/>
    </source>
</evidence>
<feature type="binding site" description="covalent" evidence="6">
    <location>
        <position position="31"/>
    </location>
    <ligand>
        <name>heme c</name>
        <dbReference type="ChEBI" id="CHEBI:61717"/>
    </ligand>
</feature>
<dbReference type="InterPro" id="IPR009056">
    <property type="entry name" value="Cyt_c-like_dom"/>
</dbReference>
<comment type="PTM">
    <text evidence="6">Binds 1 heme c group covalently per subunit.</text>
</comment>
<dbReference type="PRINTS" id="PR00606">
    <property type="entry name" value="CYTCHROMECID"/>
</dbReference>
<dbReference type="SUPFAM" id="SSF46626">
    <property type="entry name" value="Cytochrome c"/>
    <property type="match status" value="1"/>
</dbReference>
<dbReference type="Pfam" id="PF00034">
    <property type="entry name" value="Cytochrom_C"/>
    <property type="match status" value="1"/>
</dbReference>
<feature type="binding site" description="covalent" evidence="6">
    <location>
        <position position="35"/>
    </location>
    <ligand>
        <name>heme c</name>
        <dbReference type="ChEBI" id="CHEBI:61717"/>
    </ligand>
</feature>
<organism evidence="9 10">
    <name type="scientific">Acidovorax soli</name>
    <dbReference type="NCBI Taxonomy" id="592050"/>
    <lineage>
        <taxon>Bacteria</taxon>
        <taxon>Pseudomonadati</taxon>
        <taxon>Pseudomonadota</taxon>
        <taxon>Betaproteobacteria</taxon>
        <taxon>Burkholderiales</taxon>
        <taxon>Comamonadaceae</taxon>
        <taxon>Acidovorax</taxon>
    </lineage>
</organism>
<proteinExistence type="predicted"/>
<keyword evidence="5 6" id="KW-0408">Iron</keyword>
<evidence type="ECO:0000256" key="6">
    <source>
        <dbReference type="PIRSR" id="PIRSR602324-1"/>
    </source>
</evidence>
<dbReference type="AlphaFoldDB" id="A0A1H3WZ57"/>
<dbReference type="InterPro" id="IPR002324">
    <property type="entry name" value="Cyt_c_ID"/>
</dbReference>
<dbReference type="GO" id="GO:0009055">
    <property type="term" value="F:electron transfer activity"/>
    <property type="evidence" value="ECO:0007669"/>
    <property type="project" value="InterPro"/>
</dbReference>
<gene>
    <name evidence="9" type="ORF">SAMN05421875_103136</name>
</gene>
<dbReference type="Proteomes" id="UP000199002">
    <property type="component" value="Unassembled WGS sequence"/>
</dbReference>
<dbReference type="InterPro" id="IPR036909">
    <property type="entry name" value="Cyt_c-like_dom_sf"/>
</dbReference>
<evidence type="ECO:0000256" key="4">
    <source>
        <dbReference type="ARBA" id="ARBA00022982"/>
    </source>
</evidence>
<name>A0A1H3WZ57_9BURK</name>
<feature type="domain" description="Cytochrome c" evidence="8">
    <location>
        <begin position="11"/>
        <end position="108"/>
    </location>
</feature>
<evidence type="ECO:0000259" key="8">
    <source>
        <dbReference type="PROSITE" id="PS51007"/>
    </source>
</evidence>
<dbReference type="GO" id="GO:0005506">
    <property type="term" value="F:iron ion binding"/>
    <property type="evidence" value="ECO:0007669"/>
    <property type="project" value="InterPro"/>
</dbReference>
<keyword evidence="10" id="KW-1185">Reference proteome</keyword>
<dbReference type="Gene3D" id="1.10.760.10">
    <property type="entry name" value="Cytochrome c-like domain"/>
    <property type="match status" value="1"/>
</dbReference>
<evidence type="ECO:0000256" key="7">
    <source>
        <dbReference type="SAM" id="SignalP"/>
    </source>
</evidence>
<evidence type="ECO:0000313" key="9">
    <source>
        <dbReference type="EMBL" id="SDZ92445.1"/>
    </source>
</evidence>
<keyword evidence="1" id="KW-0813">Transport</keyword>
<feature type="binding site" description="covalent" evidence="6">
    <location>
        <position position="84"/>
    </location>
    <ligand>
        <name>heme c</name>
        <dbReference type="ChEBI" id="CHEBI:61717"/>
    </ligand>
</feature>
<keyword evidence="7" id="KW-0732">Signal</keyword>
<protein>
    <submittedName>
        <fullName evidence="9">Cytochrome c</fullName>
    </submittedName>
</protein>
<feature type="signal peptide" evidence="7">
    <location>
        <begin position="1"/>
        <end position="21"/>
    </location>
</feature>